<dbReference type="Proteomes" id="UP000034835">
    <property type="component" value="Unassembled WGS sequence"/>
</dbReference>
<proteinExistence type="predicted"/>
<gene>
    <name evidence="1" type="ORF">UW68_C0040G0004</name>
</gene>
<organism evidence="1 2">
    <name type="scientific">Candidatus Collierbacteria bacterium GW2011_GWB1_44_6</name>
    <dbReference type="NCBI Taxonomy" id="1618384"/>
    <lineage>
        <taxon>Bacteria</taxon>
        <taxon>Candidatus Collieribacteriota</taxon>
    </lineage>
</organism>
<reference evidence="1 2" key="1">
    <citation type="journal article" date="2015" name="Nature">
        <title>rRNA introns, odd ribosomes, and small enigmatic genomes across a large radiation of phyla.</title>
        <authorList>
            <person name="Brown C.T."/>
            <person name="Hug L.A."/>
            <person name="Thomas B.C."/>
            <person name="Sharon I."/>
            <person name="Castelle C.J."/>
            <person name="Singh A."/>
            <person name="Wilkins M.J."/>
            <person name="Williams K.H."/>
            <person name="Banfield J.F."/>
        </authorList>
    </citation>
    <scope>NUCLEOTIDE SEQUENCE [LARGE SCALE GENOMIC DNA]</scope>
</reference>
<sequence length="277" mass="31576">MQFPTAKTSEFEQFLISEYFRHGSINKVLYFHRFGIPISYAGYDRVLTKFNIVKSAGPNSKLTESLKILSMVADYKLSLEKIYEKHAPRQLRVSTNTIHRILHYIRLGLTRRQGTALIITQRGKGGYFLVGNDQSLSDSALGNKGDISLPMGHSRTGENPKESITRVLQQEVFTDQAITGNFPFEVVPQHPRPIMYMNIADIRVAVFHIELTKSYPFSSNKIQNIRLVDLPEIKNKNTRPGVYEILTNYYPHPSSSSIPEYSSTLNALLYSMIKNEK</sequence>
<dbReference type="InterPro" id="IPR015797">
    <property type="entry name" value="NUDIX_hydrolase-like_dom_sf"/>
</dbReference>
<dbReference type="EMBL" id="LCJG01000040">
    <property type="protein sequence ID" value="KKT72322.1"/>
    <property type="molecule type" value="Genomic_DNA"/>
</dbReference>
<protein>
    <submittedName>
        <fullName evidence="1">Uncharacterized protein</fullName>
    </submittedName>
</protein>
<name>A0A0G1LTZ9_9BACT</name>
<dbReference type="AlphaFoldDB" id="A0A0G1LTZ9"/>
<evidence type="ECO:0000313" key="2">
    <source>
        <dbReference type="Proteomes" id="UP000034835"/>
    </source>
</evidence>
<dbReference type="STRING" id="1618384.UW68_C0040G0004"/>
<accession>A0A0G1LTZ9</accession>
<dbReference type="SUPFAM" id="SSF55811">
    <property type="entry name" value="Nudix"/>
    <property type="match status" value="1"/>
</dbReference>
<evidence type="ECO:0000313" key="1">
    <source>
        <dbReference type="EMBL" id="KKT72322.1"/>
    </source>
</evidence>
<comment type="caution">
    <text evidence="1">The sequence shown here is derived from an EMBL/GenBank/DDBJ whole genome shotgun (WGS) entry which is preliminary data.</text>
</comment>